<feature type="region of interest" description="Disordered" evidence="5">
    <location>
        <begin position="287"/>
        <end position="306"/>
    </location>
</feature>
<proteinExistence type="inferred from homology"/>
<dbReference type="InterPro" id="IPR003599">
    <property type="entry name" value="Ig_sub"/>
</dbReference>
<dbReference type="InParanoid" id="A0A5F8G2I5"/>
<sequence>MVPHNGQHRLWEKFSEAPYSGGNPWKWLLITASILSCWSQPTSAQGLTVVPEPANVKEGDNVTLVVQGFSGTTLSYAWFSRSPGDSSDTQMVMYSVIYSMQTPANIRQKVLPNGSLLIPNLVLNDTKYYTVQMVDTFGKILRGGAPLTVYEKLAKPMIAVNDTNILEDESLILTCSTENVGANIGWFFNDQPLSLHGRMSTFKNNQILLIKGVKREDAGSYQCEAWNPAHAKRSDALTLTVSSSESPERSNGATLSGGSITVVVIGVLAGVALLGALIYVLITKNTGRGKKDQPRGEQSAPRYGEDTTVYENTVRLKGLVLPAQGLASSSISPEISAENPYQILDITRVDVYEKIPPRKNP</sequence>
<reference evidence="8 9" key="1">
    <citation type="journal article" date="2007" name="Nature">
        <title>Genome of the marsupial Monodelphis domestica reveals innovation in non-coding sequences.</title>
        <authorList>
            <person name="Mikkelsen T.S."/>
            <person name="Wakefield M.J."/>
            <person name="Aken B."/>
            <person name="Amemiya C.T."/>
            <person name="Chang J.L."/>
            <person name="Duke S."/>
            <person name="Garber M."/>
            <person name="Gentles A.J."/>
            <person name="Goodstadt L."/>
            <person name="Heger A."/>
            <person name="Jurka J."/>
            <person name="Kamal M."/>
            <person name="Mauceli E."/>
            <person name="Searle S.M."/>
            <person name="Sharpe T."/>
            <person name="Baker M.L."/>
            <person name="Batzer M.A."/>
            <person name="Benos P.V."/>
            <person name="Belov K."/>
            <person name="Clamp M."/>
            <person name="Cook A."/>
            <person name="Cuff J."/>
            <person name="Das R."/>
            <person name="Davidow L."/>
            <person name="Deakin J.E."/>
            <person name="Fazzari M.J."/>
            <person name="Glass J.L."/>
            <person name="Grabherr M."/>
            <person name="Greally J.M."/>
            <person name="Gu W."/>
            <person name="Hore T.A."/>
            <person name="Huttley G.A."/>
            <person name="Kleber M."/>
            <person name="Jirtle R.L."/>
            <person name="Koina E."/>
            <person name="Lee J.T."/>
            <person name="Mahony S."/>
            <person name="Marra M.A."/>
            <person name="Miller R.D."/>
            <person name="Nicholls R.D."/>
            <person name="Oda M."/>
            <person name="Papenfuss A.T."/>
            <person name="Parra Z.E."/>
            <person name="Pollock D.D."/>
            <person name="Ray D.A."/>
            <person name="Schein J.E."/>
            <person name="Speed T.P."/>
            <person name="Thompson K."/>
            <person name="VandeBerg J.L."/>
            <person name="Wade C.M."/>
            <person name="Walker J.A."/>
            <person name="Waters P.D."/>
            <person name="Webber C."/>
            <person name="Weidman J.R."/>
            <person name="Xie X."/>
            <person name="Zody M.C."/>
            <person name="Baldwin J."/>
            <person name="Abdouelleil A."/>
            <person name="Abdulkadir J."/>
            <person name="Abebe A."/>
            <person name="Abera B."/>
            <person name="Abreu J."/>
            <person name="Acer S.C."/>
            <person name="Aftuck L."/>
            <person name="Alexander A."/>
            <person name="An P."/>
            <person name="Anderson E."/>
            <person name="Anderson S."/>
            <person name="Arachi H."/>
            <person name="Azer M."/>
            <person name="Bachantsang P."/>
            <person name="Barry A."/>
            <person name="Bayul T."/>
            <person name="Berlin A."/>
            <person name="Bessette D."/>
            <person name="Bloom T."/>
            <person name="Bloom T."/>
            <person name="Boguslavskiy L."/>
            <person name="Bonnet C."/>
            <person name="Boukhgalter B."/>
            <person name="Bourzgui I."/>
            <person name="Brown A."/>
            <person name="Cahill P."/>
            <person name="Channer S."/>
            <person name="Cheshatsang Y."/>
            <person name="Chuda L."/>
            <person name="Citroen M."/>
            <person name="Collymore A."/>
            <person name="Cooke P."/>
            <person name="Costello M."/>
            <person name="D'Aco K."/>
            <person name="Daza R."/>
            <person name="De Haan G."/>
            <person name="DeGray S."/>
            <person name="DeMaso C."/>
            <person name="Dhargay N."/>
            <person name="Dooley K."/>
            <person name="Dooley E."/>
            <person name="Doricent M."/>
            <person name="Dorje P."/>
            <person name="Dorjee K."/>
            <person name="Dupes A."/>
            <person name="Elong R."/>
            <person name="Falk J."/>
            <person name="Farina A."/>
            <person name="Faro S."/>
            <person name="Ferguson D."/>
            <person name="Fisher S."/>
            <person name="Foley C.D."/>
            <person name="Franke A."/>
            <person name="Friedrich D."/>
            <person name="Gadbois L."/>
            <person name="Gearin G."/>
            <person name="Gearin C.R."/>
            <person name="Giannoukos G."/>
            <person name="Goode T."/>
            <person name="Graham J."/>
            <person name="Grandbois E."/>
            <person name="Grewal S."/>
            <person name="Gyaltsen K."/>
            <person name="Hafez N."/>
            <person name="Hagos B."/>
            <person name="Hall J."/>
            <person name="Henson C."/>
            <person name="Hollinger A."/>
            <person name="Honan T."/>
            <person name="Huard M.D."/>
            <person name="Hughes L."/>
            <person name="Hurhula B."/>
            <person name="Husby M.E."/>
            <person name="Kamat A."/>
            <person name="Kanga B."/>
            <person name="Kashin S."/>
            <person name="Khazanovich D."/>
            <person name="Kisner P."/>
            <person name="Lance K."/>
            <person name="Lara M."/>
            <person name="Lee W."/>
            <person name="Lennon N."/>
            <person name="Letendre F."/>
            <person name="LeVine R."/>
            <person name="Lipovsky A."/>
            <person name="Liu X."/>
            <person name="Liu J."/>
            <person name="Liu S."/>
            <person name="Lokyitsang T."/>
            <person name="Lokyitsang Y."/>
            <person name="Lubonja R."/>
            <person name="Lui A."/>
            <person name="MacDonald P."/>
            <person name="Magnisalis V."/>
            <person name="Maru K."/>
            <person name="Matthews C."/>
            <person name="McCusker W."/>
            <person name="McDonough S."/>
            <person name="Mehta T."/>
            <person name="Meldrim J."/>
            <person name="Meneus L."/>
            <person name="Mihai O."/>
            <person name="Mihalev A."/>
            <person name="Mihova T."/>
            <person name="Mittelman R."/>
            <person name="Mlenga V."/>
            <person name="Montmayeur A."/>
            <person name="Mulrain L."/>
            <person name="Navidi A."/>
            <person name="Naylor J."/>
            <person name="Negash T."/>
            <person name="Nguyen T."/>
            <person name="Nguyen N."/>
            <person name="Nicol R."/>
            <person name="Norbu C."/>
            <person name="Norbu N."/>
            <person name="Novod N."/>
            <person name="O'Neill B."/>
            <person name="Osman S."/>
            <person name="Markiewicz E."/>
            <person name="Oyono O.L."/>
            <person name="Patti C."/>
            <person name="Phunkhang P."/>
            <person name="Pierre F."/>
            <person name="Priest M."/>
            <person name="Raghuraman S."/>
            <person name="Rege F."/>
            <person name="Reyes R."/>
            <person name="Rise C."/>
            <person name="Rogov P."/>
            <person name="Ross K."/>
            <person name="Ryan E."/>
            <person name="Settipalli S."/>
            <person name="Shea T."/>
            <person name="Sherpa N."/>
            <person name="Shi L."/>
            <person name="Shih D."/>
            <person name="Sparrow T."/>
            <person name="Spaulding J."/>
            <person name="Stalker J."/>
            <person name="Stange-Thomann N."/>
            <person name="Stavropoulos S."/>
            <person name="Stone C."/>
            <person name="Strader C."/>
            <person name="Tesfaye S."/>
            <person name="Thomson T."/>
            <person name="Thoulutsang Y."/>
            <person name="Thoulutsang D."/>
            <person name="Topham K."/>
            <person name="Topping I."/>
            <person name="Tsamla T."/>
            <person name="Vassiliev H."/>
            <person name="Vo A."/>
            <person name="Wangchuk T."/>
            <person name="Wangdi T."/>
            <person name="Weiand M."/>
            <person name="Wilkinson J."/>
            <person name="Wilson A."/>
            <person name="Yadav S."/>
            <person name="Young G."/>
            <person name="Yu Q."/>
            <person name="Zembek L."/>
            <person name="Zhong D."/>
            <person name="Zimmer A."/>
            <person name="Zwirko Z."/>
            <person name="Jaffe D.B."/>
            <person name="Alvarez P."/>
            <person name="Brockman W."/>
            <person name="Butler J."/>
            <person name="Chin C."/>
            <person name="Gnerre S."/>
            <person name="MacCallum I."/>
            <person name="Graves J.A."/>
            <person name="Ponting C.P."/>
            <person name="Breen M."/>
            <person name="Samollow P.B."/>
            <person name="Lander E.S."/>
            <person name="Lindblad-Toh K."/>
        </authorList>
    </citation>
    <scope>NUCLEOTIDE SEQUENCE [LARGE SCALE GENOMIC DNA]</scope>
</reference>
<dbReference type="InterPro" id="IPR013783">
    <property type="entry name" value="Ig-like_fold"/>
</dbReference>
<evidence type="ECO:0000256" key="4">
    <source>
        <dbReference type="ARBA" id="ARBA00038222"/>
    </source>
</evidence>
<reference evidence="8" key="2">
    <citation type="submission" date="2025-08" db="UniProtKB">
        <authorList>
            <consortium name="Ensembl"/>
        </authorList>
    </citation>
    <scope>IDENTIFICATION</scope>
</reference>
<dbReference type="Pfam" id="PF13927">
    <property type="entry name" value="Ig_3"/>
    <property type="match status" value="1"/>
</dbReference>
<keyword evidence="2" id="KW-0325">Glycoprotein</keyword>
<dbReference type="AlphaFoldDB" id="A0A5F8G2I5"/>
<evidence type="ECO:0000256" key="1">
    <source>
        <dbReference type="ARBA" id="ARBA00022729"/>
    </source>
</evidence>
<evidence type="ECO:0000256" key="6">
    <source>
        <dbReference type="SAM" id="Phobius"/>
    </source>
</evidence>
<dbReference type="FunCoup" id="A0A5F8G2I5">
    <property type="interactions" value="22"/>
</dbReference>
<dbReference type="Gene3D" id="2.60.40.10">
    <property type="entry name" value="Immunoglobulins"/>
    <property type="match status" value="2"/>
</dbReference>
<evidence type="ECO:0000256" key="3">
    <source>
        <dbReference type="ARBA" id="ARBA00023319"/>
    </source>
</evidence>
<protein>
    <recommendedName>
        <fullName evidence="7">Ig-like domain-containing protein</fullName>
    </recommendedName>
</protein>
<dbReference type="PANTHER" id="PTHR44427:SF1">
    <property type="entry name" value="CARCINOEMBRYONIC ANTIGEN-RELATED CELL ADHESION MOLECULE 1"/>
    <property type="match status" value="1"/>
</dbReference>
<dbReference type="PROSITE" id="PS50835">
    <property type="entry name" value="IG_LIKE"/>
    <property type="match status" value="1"/>
</dbReference>
<evidence type="ECO:0000313" key="9">
    <source>
        <dbReference type="Proteomes" id="UP000002280"/>
    </source>
</evidence>
<dbReference type="InterPro" id="IPR003598">
    <property type="entry name" value="Ig_sub2"/>
</dbReference>
<dbReference type="Proteomes" id="UP000002280">
    <property type="component" value="Chromosome 4"/>
</dbReference>
<dbReference type="Ensembl" id="ENSMODT00000071623.1">
    <property type="protein sequence ID" value="ENSMODP00000041688.1"/>
    <property type="gene ID" value="ENSMODG00000010023.4"/>
</dbReference>
<evidence type="ECO:0000313" key="8">
    <source>
        <dbReference type="Ensembl" id="ENSMODP00000041688.1"/>
    </source>
</evidence>
<keyword evidence="9" id="KW-1185">Reference proteome</keyword>
<dbReference type="Pfam" id="PF07686">
    <property type="entry name" value="V-set"/>
    <property type="match status" value="1"/>
</dbReference>
<evidence type="ECO:0000256" key="5">
    <source>
        <dbReference type="SAM" id="MobiDB-lite"/>
    </source>
</evidence>
<accession>A0A5F8G2I5</accession>
<dbReference type="InterPro" id="IPR007110">
    <property type="entry name" value="Ig-like_dom"/>
</dbReference>
<comment type="similarity">
    <text evidence="4">Belongs to the immunoglobulin superfamily. CEA family.</text>
</comment>
<dbReference type="SMART" id="SM00408">
    <property type="entry name" value="IGc2"/>
    <property type="match status" value="1"/>
</dbReference>
<dbReference type="Bgee" id="ENSMODG00000010023">
    <property type="expression patterns" value="Expressed in blood and 6 other cell types or tissues"/>
</dbReference>
<dbReference type="FunFam" id="2.60.40.10:FF:000244">
    <property type="entry name" value="carcinoembryonic antigen-related cell adhesion molecule 16"/>
    <property type="match status" value="1"/>
</dbReference>
<organism evidence="8 9">
    <name type="scientific">Monodelphis domestica</name>
    <name type="common">Gray short-tailed opossum</name>
    <dbReference type="NCBI Taxonomy" id="13616"/>
    <lineage>
        <taxon>Eukaryota</taxon>
        <taxon>Metazoa</taxon>
        <taxon>Chordata</taxon>
        <taxon>Craniata</taxon>
        <taxon>Vertebrata</taxon>
        <taxon>Euteleostomi</taxon>
        <taxon>Mammalia</taxon>
        <taxon>Metatheria</taxon>
        <taxon>Didelphimorphia</taxon>
        <taxon>Didelphidae</taxon>
        <taxon>Monodelphis</taxon>
    </lineage>
</organism>
<dbReference type="InterPro" id="IPR013106">
    <property type="entry name" value="Ig_V-set"/>
</dbReference>
<keyword evidence="6" id="KW-0812">Transmembrane</keyword>
<name>A0A5F8G2I5_MONDO</name>
<dbReference type="SMART" id="SM00409">
    <property type="entry name" value="IG"/>
    <property type="match status" value="2"/>
</dbReference>
<dbReference type="InterPro" id="IPR036179">
    <property type="entry name" value="Ig-like_dom_sf"/>
</dbReference>
<evidence type="ECO:0000256" key="2">
    <source>
        <dbReference type="ARBA" id="ARBA00023180"/>
    </source>
</evidence>
<dbReference type="GeneTree" id="ENSGT01100000263479"/>
<dbReference type="PANTHER" id="PTHR44427">
    <property type="entry name" value="CARCINOEMBRYONIC ANTIGEN-RELATED CELL ADHESION MOLECULE 19"/>
    <property type="match status" value="1"/>
</dbReference>
<keyword evidence="1" id="KW-0732">Signal</keyword>
<evidence type="ECO:0000259" key="7">
    <source>
        <dbReference type="PROSITE" id="PS50835"/>
    </source>
</evidence>
<feature type="domain" description="Ig-like" evidence="7">
    <location>
        <begin position="156"/>
        <end position="240"/>
    </location>
</feature>
<reference evidence="8" key="3">
    <citation type="submission" date="2025-09" db="UniProtKB">
        <authorList>
            <consortium name="Ensembl"/>
        </authorList>
    </citation>
    <scope>IDENTIFICATION</scope>
</reference>
<dbReference type="InterPro" id="IPR050831">
    <property type="entry name" value="CEA_cell_adhesion"/>
</dbReference>
<keyword evidence="6" id="KW-0472">Membrane</keyword>
<feature type="transmembrane region" description="Helical" evidence="6">
    <location>
        <begin position="260"/>
        <end position="282"/>
    </location>
</feature>
<keyword evidence="6" id="KW-1133">Transmembrane helix</keyword>
<keyword evidence="3" id="KW-0393">Immunoglobulin domain</keyword>
<dbReference type="SUPFAM" id="SSF48726">
    <property type="entry name" value="Immunoglobulin"/>
    <property type="match status" value="2"/>
</dbReference>